<name>A0AAU9IBM5_9CILI</name>
<accession>A0AAU9IBM5</accession>
<gene>
    <name evidence="3" type="ORF">BSTOLATCC_MIC1542</name>
</gene>
<keyword evidence="4" id="KW-1185">Reference proteome</keyword>
<sequence>MVAHRKLRETKYERRREYDSEIAQLKERKMLERWIDNMWIEVELEEARAHRLEIDLQVEQRNEKGKGMENMFELLLGMTEEVYAFQQNKNSEELDKR</sequence>
<reference evidence="3" key="1">
    <citation type="submission" date="2021-09" db="EMBL/GenBank/DDBJ databases">
        <authorList>
            <consortium name="AG Swart"/>
            <person name="Singh M."/>
            <person name="Singh A."/>
            <person name="Seah K."/>
            <person name="Emmerich C."/>
        </authorList>
    </citation>
    <scope>NUCLEOTIDE SEQUENCE</scope>
    <source>
        <strain evidence="3">ATCC30299</strain>
    </source>
</reference>
<dbReference type="Proteomes" id="UP001162131">
    <property type="component" value="Unassembled WGS sequence"/>
</dbReference>
<evidence type="ECO:0000259" key="2">
    <source>
        <dbReference type="Pfam" id="PF22946"/>
    </source>
</evidence>
<protein>
    <recommendedName>
        <fullName evidence="2">CPC1/SPEF2 domain-containing protein</fullName>
    </recommendedName>
</protein>
<dbReference type="AlphaFoldDB" id="A0AAU9IBM5"/>
<dbReference type="Pfam" id="PF22946">
    <property type="entry name" value="SPEF2_D5"/>
    <property type="match status" value="1"/>
</dbReference>
<evidence type="ECO:0000256" key="1">
    <source>
        <dbReference type="SAM" id="Coils"/>
    </source>
</evidence>
<feature type="domain" description="CPC1/SPEF2" evidence="2">
    <location>
        <begin position="1"/>
        <end position="96"/>
    </location>
</feature>
<dbReference type="InterPro" id="IPR054517">
    <property type="entry name" value="SPEF2_D5"/>
</dbReference>
<dbReference type="EMBL" id="CAJZBQ010000002">
    <property type="protein sequence ID" value="CAG9310702.1"/>
    <property type="molecule type" value="Genomic_DNA"/>
</dbReference>
<evidence type="ECO:0000313" key="4">
    <source>
        <dbReference type="Proteomes" id="UP001162131"/>
    </source>
</evidence>
<organism evidence="3 4">
    <name type="scientific">Blepharisma stoltei</name>
    <dbReference type="NCBI Taxonomy" id="1481888"/>
    <lineage>
        <taxon>Eukaryota</taxon>
        <taxon>Sar</taxon>
        <taxon>Alveolata</taxon>
        <taxon>Ciliophora</taxon>
        <taxon>Postciliodesmatophora</taxon>
        <taxon>Heterotrichea</taxon>
        <taxon>Heterotrichida</taxon>
        <taxon>Blepharismidae</taxon>
        <taxon>Blepharisma</taxon>
    </lineage>
</organism>
<proteinExistence type="predicted"/>
<evidence type="ECO:0000313" key="3">
    <source>
        <dbReference type="EMBL" id="CAG9310702.1"/>
    </source>
</evidence>
<keyword evidence="1" id="KW-0175">Coiled coil</keyword>
<comment type="caution">
    <text evidence="3">The sequence shown here is derived from an EMBL/GenBank/DDBJ whole genome shotgun (WGS) entry which is preliminary data.</text>
</comment>
<feature type="coiled-coil region" evidence="1">
    <location>
        <begin position="8"/>
        <end position="62"/>
    </location>
</feature>